<dbReference type="RefSeq" id="WP_338445006.1">
    <property type="nucleotide sequence ID" value="NZ_CP144918.1"/>
</dbReference>
<dbReference type="EMBL" id="CP144918">
    <property type="protein sequence ID" value="WWA46103.1"/>
    <property type="molecule type" value="Genomic_DNA"/>
</dbReference>
<protein>
    <recommendedName>
        <fullName evidence="3">DUF4288 domain-containing protein</fullName>
    </recommendedName>
</protein>
<dbReference type="Proteomes" id="UP001335183">
    <property type="component" value="Chromosome"/>
</dbReference>
<evidence type="ECO:0000313" key="1">
    <source>
        <dbReference type="EMBL" id="WWA46103.1"/>
    </source>
</evidence>
<sequence>MTWYRLLILGNDFPLEEDGVPVLMGWYTTRWVEAADPEEARAVALEALRSEPLLADVSAGCGATISWEEVERVEESDVPDRQGGFSFFRMEHQARTKAKASARP</sequence>
<gene>
    <name evidence="1" type="ORF">V5F89_07325</name>
</gene>
<keyword evidence="2" id="KW-1185">Reference proteome</keyword>
<evidence type="ECO:0000313" key="2">
    <source>
        <dbReference type="Proteomes" id="UP001335183"/>
    </source>
</evidence>
<accession>A0ABZ2D057</accession>
<reference evidence="1 2" key="1">
    <citation type="submission" date="2024-02" db="EMBL/GenBank/DDBJ databases">
        <title>The whole genome sequence of five bacterial samples isolated from Abu Dhabi Sabkha-shore region.</title>
        <authorList>
            <person name="Sudalaimuthuasari N."/>
            <person name="Sarfraz B."/>
            <person name="Tuyisabe J.D."/>
            <person name="Mugisha Ntwali L.D.M."/>
            <person name="Ali A.I.A.A."/>
            <person name="Almansoori S.Z.A."/>
            <person name="Alajami H.S.A."/>
            <person name="Almeqbaali A.A.S."/>
            <person name="Kundu B."/>
            <person name="Saeed E.E."/>
            <person name="Sukumarinath V."/>
            <person name="Mishra A.K."/>
            <person name="Hazzouri K.M."/>
            <person name="Almaskari R."/>
            <person name="Sharma A.K."/>
            <person name="Amiri K.M.A."/>
        </authorList>
    </citation>
    <scope>NUCLEOTIDE SEQUENCE [LARGE SCALE GENOMIC DNA]</scope>
    <source>
        <strain evidence="2">kcgeb_sd</strain>
    </source>
</reference>
<evidence type="ECO:0008006" key="3">
    <source>
        <dbReference type="Google" id="ProtNLM"/>
    </source>
</evidence>
<organism evidence="1 2">
    <name type="scientific">Pelagerythrobacter marensis</name>
    <dbReference type="NCBI Taxonomy" id="543877"/>
    <lineage>
        <taxon>Bacteria</taxon>
        <taxon>Pseudomonadati</taxon>
        <taxon>Pseudomonadota</taxon>
        <taxon>Alphaproteobacteria</taxon>
        <taxon>Sphingomonadales</taxon>
        <taxon>Erythrobacteraceae</taxon>
        <taxon>Pelagerythrobacter</taxon>
    </lineage>
</organism>
<proteinExistence type="predicted"/>
<name>A0ABZ2D057_9SPHN</name>